<keyword evidence="3" id="KW-1185">Reference proteome</keyword>
<dbReference type="AlphaFoldDB" id="A0A2H5QVC9"/>
<comment type="similarity">
    <text evidence="1">Belongs to the cytochrome P450 family.</text>
</comment>
<organism evidence="2 3">
    <name type="scientific">Citrus unshiu</name>
    <name type="common">Satsuma mandarin</name>
    <name type="synonym">Citrus nobilis var. unshiu</name>
    <dbReference type="NCBI Taxonomy" id="55188"/>
    <lineage>
        <taxon>Eukaryota</taxon>
        <taxon>Viridiplantae</taxon>
        <taxon>Streptophyta</taxon>
        <taxon>Embryophyta</taxon>
        <taxon>Tracheophyta</taxon>
        <taxon>Spermatophyta</taxon>
        <taxon>Magnoliopsida</taxon>
        <taxon>eudicotyledons</taxon>
        <taxon>Gunneridae</taxon>
        <taxon>Pentapetalae</taxon>
        <taxon>rosids</taxon>
        <taxon>malvids</taxon>
        <taxon>Sapindales</taxon>
        <taxon>Rutaceae</taxon>
        <taxon>Aurantioideae</taxon>
        <taxon>Citrus</taxon>
    </lineage>
</organism>
<dbReference type="Proteomes" id="UP000236630">
    <property type="component" value="Unassembled WGS sequence"/>
</dbReference>
<proteinExistence type="inferred from homology"/>
<sequence>MTTTSITMEWAMRITPNLRFNRNKIGAKQTVAKADQLTESGHRLALPYLQAVVKEGTFSCTRPVPYINPPDENIAETTLTLLSLKDSCASDESMDMKEKFGLTIQKAKPLRAVPIAISPIP</sequence>
<gene>
    <name evidence="2" type="ORF">CUMW_265330</name>
</gene>
<comment type="caution">
    <text evidence="2">The sequence shown here is derived from an EMBL/GenBank/DDBJ whole genome shotgun (WGS) entry which is preliminary data.</text>
</comment>
<evidence type="ECO:0000313" key="2">
    <source>
        <dbReference type="EMBL" id="GAY68586.1"/>
    </source>
</evidence>
<dbReference type="EMBL" id="BDQV01000924">
    <property type="protein sequence ID" value="GAY68586.1"/>
    <property type="molecule type" value="Genomic_DNA"/>
</dbReference>
<name>A0A2H5QVC9_CITUN</name>
<evidence type="ECO:0000313" key="3">
    <source>
        <dbReference type="Proteomes" id="UP000236630"/>
    </source>
</evidence>
<accession>A0A2H5QVC9</accession>
<evidence type="ECO:0000256" key="1">
    <source>
        <dbReference type="ARBA" id="ARBA00010617"/>
    </source>
</evidence>
<reference evidence="2 3" key="1">
    <citation type="journal article" date="2017" name="Front. Genet.">
        <title>Draft sequencing of the heterozygous diploid genome of Satsuma (Citrus unshiu Marc.) using a hybrid assembly approach.</title>
        <authorList>
            <person name="Shimizu T."/>
            <person name="Tanizawa Y."/>
            <person name="Mochizuki T."/>
            <person name="Nagasaki H."/>
            <person name="Yoshioka T."/>
            <person name="Toyoda A."/>
            <person name="Fujiyama A."/>
            <person name="Kaminuma E."/>
            <person name="Nakamura Y."/>
        </authorList>
    </citation>
    <scope>NUCLEOTIDE SEQUENCE [LARGE SCALE GENOMIC DNA]</scope>
    <source>
        <strain evidence="3">cv. Miyagawa wase</strain>
    </source>
</reference>
<dbReference type="PANTHER" id="PTHR47950:SF44">
    <property type="entry name" value="CYTOCHROME P450, FAMILY 76, SUBFAMILY C, POLYPEPTIDE 5-RELATED"/>
    <property type="match status" value="1"/>
</dbReference>
<protein>
    <submittedName>
        <fullName evidence="2">Uncharacterized protein</fullName>
    </submittedName>
</protein>
<dbReference type="PANTHER" id="PTHR47950">
    <property type="entry name" value="CYTOCHROME P450, FAMILY 76, SUBFAMILY C, POLYPEPTIDE 5-RELATED"/>
    <property type="match status" value="1"/>
</dbReference>